<sequence length="744" mass="83130">MNTSQLVFQLRAVRAERDVASHLCINQWINDAVSVGDSVAERLDCSPPTKMDRVQVPAGFKSLPKFLNSNTNSISDGGERQAETDRRRHRVFERAKILGDEKLYKRLSRTDSAPALLYSYVRLIQADAPLNARAREAGFPCAKIRGASQPGIEAGSHTLEAGSLTTSPPRPRNAATASMLASHQGEPESIPGQANTGFSHVVIVPDDAAGLRVFPAISRFPRPFILALRLATFDSRLKDEIRARNKPRIRTSMHKNPSLACCVVLQHTCRVRILPTFDDCVRGMNPRFVNIKPPALLQTTFIYYHQPRLVLSIFMQYRLYVYVTQLLASDWLAGFYTSLPSLSLKARPAEPHSFQIFCCLGRRFGWLLTSGSSEPMRVIEVNIKRRGKTRRPTASSGTIPTCENPVTLPGIEPAPTRTKRRPTANEIQDTSSYARPILSSEQRFWIRNDFYSSSCRATRLTKCTTLQIKLHCKISLQRRMATVSALTWFIWSLDTYFFCGQVLGWNIENASVSLPHEITLAIKVVGGSLGNETLHLNTDVRQFYFLEMSEERGYGLRSFPRLTVVTLAEVTKAKRSDAGDLGSKRGEDVAVAERKGEWEREYSEITRRLTETSSTFPTCESLGDLSRNRTRFALNEEVKERGKEGAGRVCPRLISGLLGYPKSQLLHPLTIRTYNYVVREKTRTTSLSSEAVLEMPVSSSQEMALEAPSPSLEAMLEVPGSSLQEMVLEGAVLLEPKLEMPTAS</sequence>
<proteinExistence type="predicted"/>
<evidence type="ECO:0000313" key="3">
    <source>
        <dbReference type="Proteomes" id="UP001159363"/>
    </source>
</evidence>
<comment type="caution">
    <text evidence="2">The sequence shown here is derived from an EMBL/GenBank/DDBJ whole genome shotgun (WGS) entry which is preliminary data.</text>
</comment>
<dbReference type="Proteomes" id="UP001159363">
    <property type="component" value="Chromosome 3"/>
</dbReference>
<feature type="compositionally biased region" description="Basic and acidic residues" evidence="1">
    <location>
        <begin position="77"/>
        <end position="87"/>
    </location>
</feature>
<organism evidence="2 3">
    <name type="scientific">Dryococelus australis</name>
    <dbReference type="NCBI Taxonomy" id="614101"/>
    <lineage>
        <taxon>Eukaryota</taxon>
        <taxon>Metazoa</taxon>
        <taxon>Ecdysozoa</taxon>
        <taxon>Arthropoda</taxon>
        <taxon>Hexapoda</taxon>
        <taxon>Insecta</taxon>
        <taxon>Pterygota</taxon>
        <taxon>Neoptera</taxon>
        <taxon>Polyneoptera</taxon>
        <taxon>Phasmatodea</taxon>
        <taxon>Verophasmatodea</taxon>
        <taxon>Anareolatae</taxon>
        <taxon>Phasmatidae</taxon>
        <taxon>Eurycanthinae</taxon>
        <taxon>Dryococelus</taxon>
    </lineage>
</organism>
<gene>
    <name evidence="2" type="ORF">PR048_008778</name>
</gene>
<dbReference type="EMBL" id="JARBHB010000003">
    <property type="protein sequence ID" value="KAJ8889280.1"/>
    <property type="molecule type" value="Genomic_DNA"/>
</dbReference>
<reference evidence="2 3" key="1">
    <citation type="submission" date="2023-02" db="EMBL/GenBank/DDBJ databases">
        <title>LHISI_Scaffold_Assembly.</title>
        <authorList>
            <person name="Stuart O.P."/>
            <person name="Cleave R."/>
            <person name="Magrath M.J.L."/>
            <person name="Mikheyev A.S."/>
        </authorList>
    </citation>
    <scope>NUCLEOTIDE SEQUENCE [LARGE SCALE GENOMIC DNA]</scope>
    <source>
        <strain evidence="2">Daus_M_001</strain>
        <tissue evidence="2">Leg muscle</tissue>
    </source>
</reference>
<evidence type="ECO:0000256" key="1">
    <source>
        <dbReference type="SAM" id="MobiDB-lite"/>
    </source>
</evidence>
<feature type="region of interest" description="Disordered" evidence="1">
    <location>
        <begin position="67"/>
        <end position="87"/>
    </location>
</feature>
<evidence type="ECO:0000313" key="2">
    <source>
        <dbReference type="EMBL" id="KAJ8889280.1"/>
    </source>
</evidence>
<protein>
    <submittedName>
        <fullName evidence="2">Uncharacterized protein</fullName>
    </submittedName>
</protein>
<accession>A0ABQ9HY44</accession>
<keyword evidence="3" id="KW-1185">Reference proteome</keyword>
<name>A0ABQ9HY44_9NEOP</name>
<feature type="region of interest" description="Disordered" evidence="1">
    <location>
        <begin position="153"/>
        <end position="189"/>
    </location>
</feature>